<feature type="compositionally biased region" description="Basic and acidic residues" evidence="2">
    <location>
        <begin position="1"/>
        <end position="17"/>
    </location>
</feature>
<dbReference type="STRING" id="448386.A0A2V3IJV6"/>
<organism evidence="3 4">
    <name type="scientific">Gracilariopsis chorda</name>
    <dbReference type="NCBI Taxonomy" id="448386"/>
    <lineage>
        <taxon>Eukaryota</taxon>
        <taxon>Rhodophyta</taxon>
        <taxon>Florideophyceae</taxon>
        <taxon>Rhodymeniophycidae</taxon>
        <taxon>Gracilariales</taxon>
        <taxon>Gracilariaceae</taxon>
        <taxon>Gracilariopsis</taxon>
    </lineage>
</organism>
<evidence type="ECO:0000256" key="2">
    <source>
        <dbReference type="SAM" id="MobiDB-lite"/>
    </source>
</evidence>
<feature type="region of interest" description="Disordered" evidence="2">
    <location>
        <begin position="1"/>
        <end position="29"/>
    </location>
</feature>
<protein>
    <submittedName>
        <fullName evidence="3">Ribosomal silencing factor RsfS</fullName>
    </submittedName>
</protein>
<sequence length="232" mass="26516">MMGTEERYDDHRTEKGIQNDSKSSSYSDEDYIVDIEGVEFDDDDEPGVVNLPDSEELKRKKVRKNISDLVDKISMQPVSMFTSDADEQPAIEDDETTKYVRTVVRAIDERKGEDIRAFRVSKLSFITSFVVVAHGKNTPQMRAIRNLVEEDLFKQHQMHAKRKNGIAESGWILLDYGDFMVNIFSKAQRRNYNLEGLWRNAEELDVSDCIVGTPDEEPAEASGAALDDWLNE</sequence>
<dbReference type="InterPro" id="IPR043519">
    <property type="entry name" value="NT_sf"/>
</dbReference>
<keyword evidence="4" id="KW-1185">Reference proteome</keyword>
<evidence type="ECO:0000313" key="3">
    <source>
        <dbReference type="EMBL" id="PXF42351.1"/>
    </source>
</evidence>
<dbReference type="SUPFAM" id="SSF81301">
    <property type="entry name" value="Nucleotidyltransferase"/>
    <property type="match status" value="1"/>
</dbReference>
<feature type="region of interest" description="Disordered" evidence="2">
    <location>
        <begin position="212"/>
        <end position="232"/>
    </location>
</feature>
<gene>
    <name evidence="3" type="ORF">BWQ96_07871</name>
</gene>
<evidence type="ECO:0000256" key="1">
    <source>
        <dbReference type="ARBA" id="ARBA00010574"/>
    </source>
</evidence>
<name>A0A2V3IJV6_9FLOR</name>
<accession>A0A2V3IJV6</accession>
<comment type="caution">
    <text evidence="3">The sequence shown here is derived from an EMBL/GenBank/DDBJ whole genome shotgun (WGS) entry which is preliminary data.</text>
</comment>
<dbReference type="EMBL" id="NBIV01000166">
    <property type="protein sequence ID" value="PXF42351.1"/>
    <property type="molecule type" value="Genomic_DNA"/>
</dbReference>
<dbReference type="Proteomes" id="UP000247409">
    <property type="component" value="Unassembled WGS sequence"/>
</dbReference>
<proteinExistence type="inferred from homology"/>
<dbReference type="PANTHER" id="PTHR21043:SF0">
    <property type="entry name" value="MITOCHONDRIAL ASSEMBLY OF RIBOSOMAL LARGE SUBUNIT PROTEIN 1"/>
    <property type="match status" value="1"/>
</dbReference>
<dbReference type="NCBIfam" id="TIGR00090">
    <property type="entry name" value="rsfS_iojap_ybeB"/>
    <property type="match status" value="1"/>
</dbReference>
<dbReference type="GO" id="GO:0090071">
    <property type="term" value="P:negative regulation of ribosome biogenesis"/>
    <property type="evidence" value="ECO:0007669"/>
    <property type="project" value="TreeGrafter"/>
</dbReference>
<dbReference type="Gene3D" id="3.30.460.10">
    <property type="entry name" value="Beta Polymerase, domain 2"/>
    <property type="match status" value="1"/>
</dbReference>
<dbReference type="OrthoDB" id="21330at2759"/>
<dbReference type="AlphaFoldDB" id="A0A2V3IJV6"/>
<dbReference type="Pfam" id="PF02410">
    <property type="entry name" value="RsfS"/>
    <property type="match status" value="1"/>
</dbReference>
<reference evidence="3 4" key="1">
    <citation type="journal article" date="2018" name="Mol. Biol. Evol.">
        <title>Analysis of the draft genome of the red seaweed Gracilariopsis chorda provides insights into genome size evolution in Rhodophyta.</title>
        <authorList>
            <person name="Lee J."/>
            <person name="Yang E.C."/>
            <person name="Graf L."/>
            <person name="Yang J.H."/>
            <person name="Qiu H."/>
            <person name="Zel Zion U."/>
            <person name="Chan C.X."/>
            <person name="Stephens T.G."/>
            <person name="Weber A.P.M."/>
            <person name="Boo G.H."/>
            <person name="Boo S.M."/>
            <person name="Kim K.M."/>
            <person name="Shin Y."/>
            <person name="Jung M."/>
            <person name="Lee S.J."/>
            <person name="Yim H.S."/>
            <person name="Lee J.H."/>
            <person name="Bhattacharya D."/>
            <person name="Yoon H.S."/>
        </authorList>
    </citation>
    <scope>NUCLEOTIDE SEQUENCE [LARGE SCALE GENOMIC DNA]</scope>
    <source>
        <strain evidence="3 4">SKKU-2015</strain>
        <tissue evidence="3">Whole body</tissue>
    </source>
</reference>
<dbReference type="HAMAP" id="MF_01477">
    <property type="entry name" value="Iojap_RsfS"/>
    <property type="match status" value="1"/>
</dbReference>
<dbReference type="GO" id="GO:0043023">
    <property type="term" value="F:ribosomal large subunit binding"/>
    <property type="evidence" value="ECO:0007669"/>
    <property type="project" value="TreeGrafter"/>
</dbReference>
<dbReference type="GO" id="GO:0017148">
    <property type="term" value="P:negative regulation of translation"/>
    <property type="evidence" value="ECO:0007669"/>
    <property type="project" value="TreeGrafter"/>
</dbReference>
<comment type="similarity">
    <text evidence="1">Belongs to the Iojap/RsfS family.</text>
</comment>
<dbReference type="InterPro" id="IPR004394">
    <property type="entry name" value="Iojap/RsfS/C7orf30"/>
</dbReference>
<evidence type="ECO:0000313" key="4">
    <source>
        <dbReference type="Proteomes" id="UP000247409"/>
    </source>
</evidence>
<dbReference type="PANTHER" id="PTHR21043">
    <property type="entry name" value="IOJAP SUPERFAMILY ORTHOLOG"/>
    <property type="match status" value="1"/>
</dbReference>